<dbReference type="InterPro" id="IPR013126">
    <property type="entry name" value="Hsp_70_fam"/>
</dbReference>
<keyword evidence="2" id="KW-0067">ATP-binding</keyword>
<dbReference type="Gene3D" id="3.90.640.10">
    <property type="entry name" value="Actin, Chain A, domain 4"/>
    <property type="match status" value="1"/>
</dbReference>
<keyword evidence="4" id="KW-1185">Reference proteome</keyword>
<dbReference type="OrthoDB" id="2963168at2759"/>
<dbReference type="Pfam" id="PF00012">
    <property type="entry name" value="HSP70"/>
    <property type="match status" value="1"/>
</dbReference>
<dbReference type="SUPFAM" id="SSF53067">
    <property type="entry name" value="Actin-like ATPase domain"/>
    <property type="match status" value="2"/>
</dbReference>
<evidence type="ECO:0008006" key="5">
    <source>
        <dbReference type="Google" id="ProtNLM"/>
    </source>
</evidence>
<dbReference type="CDD" id="cd10170">
    <property type="entry name" value="ASKHA_NBD_HSP70"/>
    <property type="match status" value="1"/>
</dbReference>
<gene>
    <name evidence="3" type="ORF">TRUGW13939_06007</name>
</gene>
<dbReference type="AlphaFoldDB" id="A0A7H8QXP9"/>
<dbReference type="PANTHER" id="PTHR14187:SF81">
    <property type="entry name" value="HSP70 FAMILY PROTEIN (AFU_ORTHOLOGUE AFUA_4G14040)"/>
    <property type="match status" value="1"/>
</dbReference>
<organism evidence="3 4">
    <name type="scientific">Talaromyces rugulosus</name>
    <name type="common">Penicillium rugulosum</name>
    <dbReference type="NCBI Taxonomy" id="121627"/>
    <lineage>
        <taxon>Eukaryota</taxon>
        <taxon>Fungi</taxon>
        <taxon>Dikarya</taxon>
        <taxon>Ascomycota</taxon>
        <taxon>Pezizomycotina</taxon>
        <taxon>Eurotiomycetes</taxon>
        <taxon>Eurotiomycetidae</taxon>
        <taxon>Eurotiales</taxon>
        <taxon>Trichocomaceae</taxon>
        <taxon>Talaromyces</taxon>
        <taxon>Talaromyces sect. Islandici</taxon>
    </lineage>
</organism>
<reference evidence="4" key="1">
    <citation type="submission" date="2020-06" db="EMBL/GenBank/DDBJ databases">
        <title>A chromosome-scale genome assembly of Talaromyces rugulosus W13939.</title>
        <authorList>
            <person name="Wang B."/>
            <person name="Guo L."/>
            <person name="Ye K."/>
            <person name="Wang L."/>
        </authorList>
    </citation>
    <scope>NUCLEOTIDE SEQUENCE [LARGE SCALE GENOMIC DNA]</scope>
    <source>
        <strain evidence="4">W13939</strain>
    </source>
</reference>
<evidence type="ECO:0000256" key="2">
    <source>
        <dbReference type="ARBA" id="ARBA00022840"/>
    </source>
</evidence>
<dbReference type="GO" id="GO:0005524">
    <property type="term" value="F:ATP binding"/>
    <property type="evidence" value="ECO:0007669"/>
    <property type="project" value="UniProtKB-KW"/>
</dbReference>
<name>A0A7H8QXP9_TALRU</name>
<dbReference type="EMBL" id="CP055900">
    <property type="protein sequence ID" value="QKX58879.1"/>
    <property type="molecule type" value="Genomic_DNA"/>
</dbReference>
<dbReference type="Proteomes" id="UP000509510">
    <property type="component" value="Chromosome III"/>
</dbReference>
<dbReference type="InterPro" id="IPR043129">
    <property type="entry name" value="ATPase_NBD"/>
</dbReference>
<protein>
    <recommendedName>
        <fullName evidence="5">Actin-like ATPase domain-containing protein</fullName>
    </recommendedName>
</protein>
<keyword evidence="1" id="KW-0547">Nucleotide-binding</keyword>
<dbReference type="RefSeq" id="XP_035345057.1">
    <property type="nucleotide sequence ID" value="XM_035489164.1"/>
</dbReference>
<dbReference type="Gene3D" id="3.30.420.40">
    <property type="match status" value="2"/>
</dbReference>
<dbReference type="PANTHER" id="PTHR14187">
    <property type="entry name" value="ALPHA KINASE/ELONGATION FACTOR 2 KINASE"/>
    <property type="match status" value="1"/>
</dbReference>
<dbReference type="GO" id="GO:0140662">
    <property type="term" value="F:ATP-dependent protein folding chaperone"/>
    <property type="evidence" value="ECO:0007669"/>
    <property type="project" value="InterPro"/>
</dbReference>
<accession>A0A7H8QXP9</accession>
<sequence length="611" mass="68523">MSTEIIDKQFQSLALTWYQKKIIVAVDYGTTFTGASYVNSESGSISDIVLIKSWPGTRRDVDHALKTPSHIAYPEDNQKLGKRRWGFQVETGHKCYSWTKLLLDQNIPLTKYDDPMLEKASKLGIMQLPEGKDAVDVVADFLMGVYEHIMHTLEKGLTKEILDISAIEFWFTMPAIWSDKAQASTREAAQRAGFGQSSSRPGDKIFMITEPEAAAIAALTRSKTDIVSAPVKARDGVLVCDCGGGTVKDITTYLITGTDPILSFEELCTGTGGKCGSTALDRNFYLLMSKRFGDAFDELSMKKKGPGSDFMGHFERLKKDFGADTIETTYEMALNMRSSDFDPKYYDDDEGVVLISDQDLRDIFDPVINQILDLITTQIEDANKELQRDAINRIILVGGFGDSEYLLQAVRRTFGGDRNISITVPSNPQATIAQGAALRGLQGIRSTVKICRRHYGFSWGTDFRPGIDNEKDAYWDEFNQRKMVSGRMKWLIRKGQKYHENDSQKVTIYRKHYPGDSLKKHVELYCCNPTEAPDRVEHPSVQVVGRIETDFTHVGLSKFASKFINRKCVYLLQYSLEVTFGAQEGILQFEAVSSGHVIGKSSISFSKATYY</sequence>
<evidence type="ECO:0000313" key="3">
    <source>
        <dbReference type="EMBL" id="QKX58879.1"/>
    </source>
</evidence>
<evidence type="ECO:0000256" key="1">
    <source>
        <dbReference type="ARBA" id="ARBA00022741"/>
    </source>
</evidence>
<evidence type="ECO:0000313" key="4">
    <source>
        <dbReference type="Proteomes" id="UP000509510"/>
    </source>
</evidence>
<dbReference type="GeneID" id="55993503"/>
<proteinExistence type="predicted"/>
<dbReference type="KEGG" id="trg:TRUGW13939_06007"/>